<protein>
    <submittedName>
        <fullName evidence="2">Uncharacterized protein</fullName>
    </submittedName>
</protein>
<feature type="compositionally biased region" description="Pro residues" evidence="1">
    <location>
        <begin position="286"/>
        <end position="304"/>
    </location>
</feature>
<feature type="compositionally biased region" description="Low complexity" evidence="1">
    <location>
        <begin position="53"/>
        <end position="68"/>
    </location>
</feature>
<sequence length="322" mass="34295">MQTAIIRPSSSIRRKPSATYKSPTAEEWSTFAPCPSVHRASSSSQTPPPRPPRLQTSGDALSKKTSSKISCKTPLLPLYHPLGQLALSLPPLDPASFGLHLPPLNYNDPETSRSSSRARRRSAVPQVAEPAAEPIDIQAPAAPIASTVSAVAAVAAHEIKERASPRKRRTGGGGGGKRKRRDNESTDTSYPAKRTRVPRATTTAVVEEESHTEVEAISPDDPEENELDDAKAVERRTTRSRAVLKRQNSTASASETPSKSISPGAPDVPLDSTGHHDIEMKAASPAPDPPRVQAPAPEPEPPQTAAPNIEEKEEGELSDDGA</sequence>
<evidence type="ECO:0000313" key="2">
    <source>
        <dbReference type="EMBL" id="KAF5325712.1"/>
    </source>
</evidence>
<evidence type="ECO:0000256" key="1">
    <source>
        <dbReference type="SAM" id="MobiDB-lite"/>
    </source>
</evidence>
<feature type="compositionally biased region" description="Low complexity" evidence="1">
    <location>
        <begin position="1"/>
        <end position="11"/>
    </location>
</feature>
<dbReference type="Proteomes" id="UP000541558">
    <property type="component" value="Unassembled WGS sequence"/>
</dbReference>
<feature type="compositionally biased region" description="Low complexity" evidence="1">
    <location>
        <begin position="123"/>
        <end position="134"/>
    </location>
</feature>
<gene>
    <name evidence="2" type="ORF">D9611_000169</name>
</gene>
<feature type="compositionally biased region" description="Basic residues" evidence="1">
    <location>
        <begin position="165"/>
        <end position="180"/>
    </location>
</feature>
<dbReference type="OrthoDB" id="2676123at2759"/>
<proteinExistence type="predicted"/>
<organism evidence="2 3">
    <name type="scientific">Ephemerocybe angulata</name>
    <dbReference type="NCBI Taxonomy" id="980116"/>
    <lineage>
        <taxon>Eukaryota</taxon>
        <taxon>Fungi</taxon>
        <taxon>Dikarya</taxon>
        <taxon>Basidiomycota</taxon>
        <taxon>Agaricomycotina</taxon>
        <taxon>Agaricomycetes</taxon>
        <taxon>Agaricomycetidae</taxon>
        <taxon>Agaricales</taxon>
        <taxon>Agaricineae</taxon>
        <taxon>Psathyrellaceae</taxon>
        <taxon>Ephemerocybe</taxon>
    </lineage>
</organism>
<feature type="compositionally biased region" description="Polar residues" evidence="1">
    <location>
        <begin position="246"/>
        <end position="261"/>
    </location>
</feature>
<keyword evidence="3" id="KW-1185">Reference proteome</keyword>
<dbReference type="AlphaFoldDB" id="A0A8H5BLS9"/>
<feature type="compositionally biased region" description="Basic and acidic residues" evidence="1">
    <location>
        <begin position="228"/>
        <end position="237"/>
    </location>
</feature>
<name>A0A8H5BLS9_9AGAR</name>
<feature type="region of interest" description="Disordered" evidence="1">
    <location>
        <begin position="90"/>
        <end position="134"/>
    </location>
</feature>
<reference evidence="2 3" key="1">
    <citation type="journal article" date="2020" name="ISME J.">
        <title>Uncovering the hidden diversity of litter-decomposition mechanisms in mushroom-forming fungi.</title>
        <authorList>
            <person name="Floudas D."/>
            <person name="Bentzer J."/>
            <person name="Ahren D."/>
            <person name="Johansson T."/>
            <person name="Persson P."/>
            <person name="Tunlid A."/>
        </authorList>
    </citation>
    <scope>NUCLEOTIDE SEQUENCE [LARGE SCALE GENOMIC DNA]</scope>
    <source>
        <strain evidence="2 3">CBS 175.51</strain>
    </source>
</reference>
<dbReference type="EMBL" id="JAACJK010000163">
    <property type="protein sequence ID" value="KAF5325712.1"/>
    <property type="molecule type" value="Genomic_DNA"/>
</dbReference>
<feature type="compositionally biased region" description="Acidic residues" evidence="1">
    <location>
        <begin position="311"/>
        <end position="322"/>
    </location>
</feature>
<feature type="compositionally biased region" description="Acidic residues" evidence="1">
    <location>
        <begin position="218"/>
        <end position="227"/>
    </location>
</feature>
<evidence type="ECO:0000313" key="3">
    <source>
        <dbReference type="Proteomes" id="UP000541558"/>
    </source>
</evidence>
<feature type="region of interest" description="Disordered" evidence="1">
    <location>
        <begin position="1"/>
        <end position="68"/>
    </location>
</feature>
<comment type="caution">
    <text evidence="2">The sequence shown here is derived from an EMBL/GenBank/DDBJ whole genome shotgun (WGS) entry which is preliminary data.</text>
</comment>
<feature type="region of interest" description="Disordered" evidence="1">
    <location>
        <begin position="158"/>
        <end position="322"/>
    </location>
</feature>
<accession>A0A8H5BLS9</accession>